<dbReference type="AlphaFoldDB" id="A0A3A8PYI1"/>
<dbReference type="Pfam" id="PF03462">
    <property type="entry name" value="PCRF"/>
    <property type="match status" value="1"/>
</dbReference>
<dbReference type="Pfam" id="PF00472">
    <property type="entry name" value="RF-1"/>
    <property type="match status" value="1"/>
</dbReference>
<dbReference type="GO" id="GO:0005829">
    <property type="term" value="C:cytosol"/>
    <property type="evidence" value="ECO:0007669"/>
    <property type="project" value="UniProtKB-ARBA"/>
</dbReference>
<dbReference type="NCBIfam" id="NF001859">
    <property type="entry name" value="PRK00591.1"/>
    <property type="match status" value="1"/>
</dbReference>
<evidence type="ECO:0000259" key="9">
    <source>
        <dbReference type="PROSITE" id="PS00745"/>
    </source>
</evidence>
<keyword evidence="6 7" id="KW-0648">Protein biosynthesis</keyword>
<feature type="domain" description="Prokaryotic-type class I peptide chain release factors" evidence="9">
    <location>
        <begin position="225"/>
        <end position="241"/>
    </location>
</feature>
<keyword evidence="5 7" id="KW-0963">Cytoplasm</keyword>
<dbReference type="PROSITE" id="PS00745">
    <property type="entry name" value="RF_PROK_I"/>
    <property type="match status" value="1"/>
</dbReference>
<dbReference type="OrthoDB" id="9806673at2"/>
<dbReference type="SMART" id="SM00937">
    <property type="entry name" value="PCRF"/>
    <property type="match status" value="1"/>
</dbReference>
<evidence type="ECO:0000256" key="8">
    <source>
        <dbReference type="NCBIfam" id="TIGR00019"/>
    </source>
</evidence>
<protein>
    <recommendedName>
        <fullName evidence="7 8">Peptide chain release factor 1</fullName>
        <shortName evidence="7">RF-1</shortName>
    </recommendedName>
</protein>
<feature type="modified residue" description="N5-methylglutamine" evidence="7">
    <location>
        <position position="232"/>
    </location>
</feature>
<comment type="similarity">
    <text evidence="3 7">Belongs to the prokaryotic/mitochondrial release factor family.</text>
</comment>
<evidence type="ECO:0000313" key="10">
    <source>
        <dbReference type="EMBL" id="RKH57492.1"/>
    </source>
</evidence>
<evidence type="ECO:0000256" key="1">
    <source>
        <dbReference type="ARBA" id="ARBA00002986"/>
    </source>
</evidence>
<evidence type="ECO:0000256" key="5">
    <source>
        <dbReference type="ARBA" id="ARBA00022490"/>
    </source>
</evidence>
<name>A0A3A8PYI1_9BACT</name>
<dbReference type="InterPro" id="IPR000352">
    <property type="entry name" value="Pep_chain_release_fac_I"/>
</dbReference>
<evidence type="ECO:0000256" key="3">
    <source>
        <dbReference type="ARBA" id="ARBA00010835"/>
    </source>
</evidence>
<evidence type="ECO:0000256" key="4">
    <source>
        <dbReference type="ARBA" id="ARBA00022481"/>
    </source>
</evidence>
<dbReference type="FunFam" id="3.30.70.1660:FF:000002">
    <property type="entry name" value="Peptide chain release factor 1"/>
    <property type="match status" value="1"/>
</dbReference>
<dbReference type="PANTHER" id="PTHR43804">
    <property type="entry name" value="LD18447P"/>
    <property type="match status" value="1"/>
</dbReference>
<gene>
    <name evidence="7 10" type="primary">prfA</name>
    <name evidence="10" type="ORF">D7W81_31065</name>
</gene>
<dbReference type="EMBL" id="RAWK01000237">
    <property type="protein sequence ID" value="RKH57492.1"/>
    <property type="molecule type" value="Genomic_DNA"/>
</dbReference>
<comment type="caution">
    <text evidence="10">The sequence shown here is derived from an EMBL/GenBank/DDBJ whole genome shotgun (WGS) entry which is preliminary data.</text>
</comment>
<keyword evidence="4 7" id="KW-0488">Methylation</keyword>
<dbReference type="InterPro" id="IPR005139">
    <property type="entry name" value="PCRF"/>
</dbReference>
<comment type="PTM">
    <text evidence="7">Methylated by PrmC. Methylation increases the termination efficiency of RF1.</text>
</comment>
<dbReference type="HAMAP" id="MF_00093">
    <property type="entry name" value="Rel_fac_1"/>
    <property type="match status" value="1"/>
</dbReference>
<dbReference type="RefSeq" id="WP_120559029.1">
    <property type="nucleotide sequence ID" value="NZ_RAWK01000237.1"/>
</dbReference>
<dbReference type="GO" id="GO:0016149">
    <property type="term" value="F:translation release factor activity, codon specific"/>
    <property type="evidence" value="ECO:0007669"/>
    <property type="project" value="UniProtKB-UniRule"/>
</dbReference>
<reference evidence="11" key="1">
    <citation type="submission" date="2018-09" db="EMBL/GenBank/DDBJ databases">
        <authorList>
            <person name="Livingstone P.G."/>
            <person name="Whitworth D.E."/>
        </authorList>
    </citation>
    <scope>NUCLEOTIDE SEQUENCE [LARGE SCALE GENOMIC DNA]</scope>
    <source>
        <strain evidence="11">AB050A</strain>
    </source>
</reference>
<evidence type="ECO:0000256" key="6">
    <source>
        <dbReference type="ARBA" id="ARBA00022917"/>
    </source>
</evidence>
<dbReference type="FunFam" id="3.30.70.1660:FF:000004">
    <property type="entry name" value="Peptide chain release factor 1"/>
    <property type="match status" value="1"/>
</dbReference>
<dbReference type="SUPFAM" id="SSF75620">
    <property type="entry name" value="Release factor"/>
    <property type="match status" value="1"/>
</dbReference>
<sequence>MIDKLEEVERRFERLTADLSNPDILADTAKLQKVSKERAALERLVETFRGYRKVLADLNEVEAWLSSADPDEKAYAKEALPGLKAQREELEASLKILLLPKDPNDEKNVILEIRAGAGGDEAALFAEEVMQMYLRYADRRGWKADILDMSAGNAGGVKDATVTLSGDAVFSNLKYESGVHRVQRVPATETQGRIHTSTITVSVMPEAEDVDVQINPADIEMQVMRSTGAGGQSVNTTDSAVRLIHKPSGIVVKCQQEKSQGKNRAMALRMLRAKLYDMEQERIRNERDSMRRGQVGTGDRSEKIRTYNFPQDRLTDHRIGLTVHNLPAIMVGNVDDVITACRTHYQAEALKAQTGGGRPPSES</sequence>
<dbReference type="InterPro" id="IPR004373">
    <property type="entry name" value="RF-1"/>
</dbReference>
<comment type="subcellular location">
    <subcellularLocation>
        <location evidence="2 7">Cytoplasm</location>
    </subcellularLocation>
</comment>
<evidence type="ECO:0000256" key="7">
    <source>
        <dbReference type="HAMAP-Rule" id="MF_00093"/>
    </source>
</evidence>
<dbReference type="InterPro" id="IPR050057">
    <property type="entry name" value="Prokaryotic/Mito_RF"/>
</dbReference>
<proteinExistence type="inferred from homology"/>
<dbReference type="Gene3D" id="6.10.140.1950">
    <property type="match status" value="1"/>
</dbReference>
<dbReference type="FunFam" id="3.30.160.20:FF:000004">
    <property type="entry name" value="Peptide chain release factor 1"/>
    <property type="match status" value="1"/>
</dbReference>
<evidence type="ECO:0000313" key="11">
    <source>
        <dbReference type="Proteomes" id="UP000267003"/>
    </source>
</evidence>
<accession>A0A3A8PYI1</accession>
<dbReference type="Gene3D" id="3.30.70.1660">
    <property type="match status" value="2"/>
</dbReference>
<organism evidence="10 11">
    <name type="scientific">Corallococcus aberystwythensis</name>
    <dbReference type="NCBI Taxonomy" id="2316722"/>
    <lineage>
        <taxon>Bacteria</taxon>
        <taxon>Pseudomonadati</taxon>
        <taxon>Myxococcota</taxon>
        <taxon>Myxococcia</taxon>
        <taxon>Myxococcales</taxon>
        <taxon>Cystobacterineae</taxon>
        <taxon>Myxococcaceae</taxon>
        <taxon>Corallococcus</taxon>
    </lineage>
</organism>
<dbReference type="NCBIfam" id="TIGR00019">
    <property type="entry name" value="prfA"/>
    <property type="match status" value="1"/>
</dbReference>
<dbReference type="InterPro" id="IPR045853">
    <property type="entry name" value="Pep_chain_release_fac_I_sf"/>
</dbReference>
<dbReference type="Gene3D" id="3.30.160.20">
    <property type="match status" value="1"/>
</dbReference>
<dbReference type="Proteomes" id="UP000267003">
    <property type="component" value="Unassembled WGS sequence"/>
</dbReference>
<keyword evidence="11" id="KW-1185">Reference proteome</keyword>
<dbReference type="PANTHER" id="PTHR43804:SF7">
    <property type="entry name" value="LD18447P"/>
    <property type="match status" value="1"/>
</dbReference>
<evidence type="ECO:0000256" key="2">
    <source>
        <dbReference type="ARBA" id="ARBA00004496"/>
    </source>
</evidence>
<comment type="function">
    <text evidence="1 7">Peptide chain release factor 1 directs the termination of translation in response to the peptide chain termination codons UAG and UAA.</text>
</comment>